<name>A0A843BH32_9BURK</name>
<dbReference type="RefSeq" id="WP_198462400.1">
    <property type="nucleotide sequence ID" value="NZ_JABBCQ020000038.1"/>
</dbReference>
<organism evidence="1 2">
    <name type="scientific">Comamonas suwonensis</name>
    <dbReference type="NCBI Taxonomy" id="2606214"/>
    <lineage>
        <taxon>Bacteria</taxon>
        <taxon>Pseudomonadati</taxon>
        <taxon>Pseudomonadota</taxon>
        <taxon>Betaproteobacteria</taxon>
        <taxon>Burkholderiales</taxon>
        <taxon>Comamonadaceae</taxon>
        <taxon>Comamonas</taxon>
    </lineage>
</organism>
<evidence type="ECO:0008006" key="3">
    <source>
        <dbReference type="Google" id="ProtNLM"/>
    </source>
</evidence>
<evidence type="ECO:0000313" key="1">
    <source>
        <dbReference type="EMBL" id="MBI1627058.1"/>
    </source>
</evidence>
<dbReference type="EMBL" id="JABBCQ020000038">
    <property type="protein sequence ID" value="MBI1627058.1"/>
    <property type="molecule type" value="Genomic_DNA"/>
</dbReference>
<reference evidence="1" key="1">
    <citation type="submission" date="2020-12" db="EMBL/GenBank/DDBJ databases">
        <title>Comamonas sp. nov., isolated from stream water.</title>
        <authorList>
            <person name="Park K.-H."/>
        </authorList>
    </citation>
    <scope>NUCLEOTIDE SEQUENCE</scope>
    <source>
        <strain evidence="1">EJ-4</strain>
    </source>
</reference>
<accession>A0A843BH32</accession>
<keyword evidence="2" id="KW-1185">Reference proteome</keyword>
<evidence type="ECO:0000313" key="2">
    <source>
        <dbReference type="Proteomes" id="UP000530032"/>
    </source>
</evidence>
<dbReference type="AlphaFoldDB" id="A0A843BH32"/>
<dbReference type="Proteomes" id="UP000530032">
    <property type="component" value="Unassembled WGS sequence"/>
</dbReference>
<gene>
    <name evidence="1" type="ORF">HF327_021550</name>
</gene>
<comment type="caution">
    <text evidence="1">The sequence shown here is derived from an EMBL/GenBank/DDBJ whole genome shotgun (WGS) entry which is preliminary data.</text>
</comment>
<sequence>MKFKILSLSVLSLLLTGCLENDKYVIENGIRLNKETGEMNLIVGDSYKKIEEFKITQTESEAKTWSPLSIRLGSDKEGVVKILTKYKDGFILYKASLSSEDIDTDNDSFRKKYYSSTITVNFNDKDGFTTDSLILLEMKNAISNSSTPKGKIDFYWQAKVPSTLKNYDSASSTSLMWAGF</sequence>
<dbReference type="PROSITE" id="PS51257">
    <property type="entry name" value="PROKAR_LIPOPROTEIN"/>
    <property type="match status" value="1"/>
</dbReference>
<protein>
    <recommendedName>
        <fullName evidence="3">Lipoprotein</fullName>
    </recommendedName>
</protein>
<proteinExistence type="predicted"/>